<name>A0A856MDM1_9CYAN</name>
<evidence type="ECO:0000313" key="3">
    <source>
        <dbReference type="Proteomes" id="UP000503129"/>
    </source>
</evidence>
<dbReference type="Proteomes" id="UP000503129">
    <property type="component" value="Chromosome"/>
</dbReference>
<gene>
    <name evidence="2" type="ORF">DP114_11395</name>
</gene>
<dbReference type="AlphaFoldDB" id="A0A856MDM1"/>
<evidence type="ECO:0000256" key="1">
    <source>
        <dbReference type="SAM" id="SignalP"/>
    </source>
</evidence>
<accession>A0A856MDM1</accession>
<feature type="chain" id="PRO_5032760558" description="PEP-CTERM protein-sorting domain-containing protein" evidence="1">
    <location>
        <begin position="32"/>
        <end position="304"/>
    </location>
</feature>
<evidence type="ECO:0000313" key="2">
    <source>
        <dbReference type="EMBL" id="QDL08424.1"/>
    </source>
</evidence>
<protein>
    <recommendedName>
        <fullName evidence="4">PEP-CTERM protein-sorting domain-containing protein</fullName>
    </recommendedName>
</protein>
<organism evidence="2 3">
    <name type="scientific">Brasilonema sennae CENA114</name>
    <dbReference type="NCBI Taxonomy" id="415709"/>
    <lineage>
        <taxon>Bacteria</taxon>
        <taxon>Bacillati</taxon>
        <taxon>Cyanobacteriota</taxon>
        <taxon>Cyanophyceae</taxon>
        <taxon>Nostocales</taxon>
        <taxon>Scytonemataceae</taxon>
        <taxon>Brasilonema</taxon>
        <taxon>Bromeliae group (in: Brasilonema)</taxon>
    </lineage>
</organism>
<dbReference type="RefSeq" id="WP_171976117.1">
    <property type="nucleotide sequence ID" value="NZ_CAWOXK010000001.1"/>
</dbReference>
<evidence type="ECO:0008006" key="4">
    <source>
        <dbReference type="Google" id="ProtNLM"/>
    </source>
</evidence>
<feature type="signal peptide" evidence="1">
    <location>
        <begin position="1"/>
        <end position="31"/>
    </location>
</feature>
<reference evidence="2 3" key="1">
    <citation type="submission" date="2018-06" db="EMBL/GenBank/DDBJ databases">
        <title>Comparative genomics of Brasilonema spp. strains.</title>
        <authorList>
            <person name="Alvarenga D.O."/>
            <person name="Fiore M.F."/>
            <person name="Varani A.M."/>
        </authorList>
    </citation>
    <scope>NUCLEOTIDE SEQUENCE [LARGE SCALE GENOMIC DNA]</scope>
    <source>
        <strain evidence="2 3">CENA114</strain>
    </source>
</reference>
<dbReference type="EMBL" id="CP030118">
    <property type="protein sequence ID" value="QDL08424.1"/>
    <property type="molecule type" value="Genomic_DNA"/>
</dbReference>
<keyword evidence="3" id="KW-1185">Reference proteome</keyword>
<sequence>MKQYLRFAKRFRLLFTPLVATSVLFTSPCQAATFAFSDGELSLTDFNGILSTEFNSRNHGETEGLAMGKNSFVSLENYLTVETSNSPLRAFTDVASTVSGEGINYTGLVQSDSEIVANFDIDAGKTFSFNFSSFLNLGTQIDASPVENAQAKGDIAFYLFDTSDIPEETLSDLLIDLLDNPDSINKSPLSFFSLVGNINTLGNDYLNYQNSSDITLTENYKKTDVEGNEEHTLVEYEGFFQRYFEKQANLTLIVTRRSQARVTAPEPSTSLALLLFLGLLAIVHKGRSRAKKLKDSSGIIVVKL</sequence>
<keyword evidence="1" id="KW-0732">Signal</keyword>
<dbReference type="KEGG" id="bsen:DP114_11395"/>
<proteinExistence type="predicted"/>